<dbReference type="Pfam" id="PF08240">
    <property type="entry name" value="ADH_N"/>
    <property type="match status" value="1"/>
</dbReference>
<dbReference type="CDD" id="cd08249">
    <property type="entry name" value="enoyl_reductase_like"/>
    <property type="match status" value="1"/>
</dbReference>
<dbReference type="Proteomes" id="UP000249829">
    <property type="component" value="Unassembled WGS sequence"/>
</dbReference>
<evidence type="ECO:0000259" key="3">
    <source>
        <dbReference type="SMART" id="SM00829"/>
    </source>
</evidence>
<name>A0A2V5I9V7_ASPV1</name>
<reference evidence="4 5" key="1">
    <citation type="submission" date="2018-02" db="EMBL/GenBank/DDBJ databases">
        <title>The genomes of Aspergillus section Nigri reveals drivers in fungal speciation.</title>
        <authorList>
            <consortium name="DOE Joint Genome Institute"/>
            <person name="Vesth T.C."/>
            <person name="Nybo J."/>
            <person name="Theobald S."/>
            <person name="Brandl J."/>
            <person name="Frisvad J.C."/>
            <person name="Nielsen K.F."/>
            <person name="Lyhne E.K."/>
            <person name="Kogle M.E."/>
            <person name="Kuo A."/>
            <person name="Riley R."/>
            <person name="Clum A."/>
            <person name="Nolan M."/>
            <person name="Lipzen A."/>
            <person name="Salamov A."/>
            <person name="Henrissat B."/>
            <person name="Wiebenga A."/>
            <person name="De vries R.P."/>
            <person name="Grigoriev I.V."/>
            <person name="Mortensen U.H."/>
            <person name="Andersen M.R."/>
            <person name="Baker S.E."/>
        </authorList>
    </citation>
    <scope>NUCLEOTIDE SEQUENCE [LARGE SCALE GENOMIC DNA]</scope>
    <source>
        <strain evidence="4 5">CBS 115571</strain>
    </source>
</reference>
<dbReference type="SUPFAM" id="SSF50129">
    <property type="entry name" value="GroES-like"/>
    <property type="match status" value="1"/>
</dbReference>
<keyword evidence="2" id="KW-0560">Oxidoreductase</keyword>
<gene>
    <name evidence="4" type="ORF">BO99DRAFT_465993</name>
</gene>
<comment type="similarity">
    <text evidence="1">Belongs to the zinc-containing alcohol dehydrogenase family.</text>
</comment>
<protein>
    <submittedName>
        <fullName evidence="4">Alcohol dehydrogenase</fullName>
    </submittedName>
</protein>
<dbReference type="InterPro" id="IPR011032">
    <property type="entry name" value="GroES-like_sf"/>
</dbReference>
<dbReference type="SMART" id="SM00829">
    <property type="entry name" value="PKS_ER"/>
    <property type="match status" value="1"/>
</dbReference>
<evidence type="ECO:0000313" key="5">
    <source>
        <dbReference type="Proteomes" id="UP000249829"/>
    </source>
</evidence>
<evidence type="ECO:0000256" key="1">
    <source>
        <dbReference type="ARBA" id="ARBA00008072"/>
    </source>
</evidence>
<organism evidence="4 5">
    <name type="scientific">Aspergillus violaceofuscus (strain CBS 115571)</name>
    <dbReference type="NCBI Taxonomy" id="1450538"/>
    <lineage>
        <taxon>Eukaryota</taxon>
        <taxon>Fungi</taxon>
        <taxon>Dikarya</taxon>
        <taxon>Ascomycota</taxon>
        <taxon>Pezizomycotina</taxon>
        <taxon>Eurotiomycetes</taxon>
        <taxon>Eurotiomycetidae</taxon>
        <taxon>Eurotiales</taxon>
        <taxon>Aspergillaceae</taxon>
        <taxon>Aspergillus</taxon>
    </lineage>
</organism>
<dbReference type="PANTHER" id="PTHR45348:SF7">
    <property type="entry name" value="ZINC BINDING OXIDOREDUCTASE, PUTATIVE-RELATED"/>
    <property type="match status" value="1"/>
</dbReference>
<dbReference type="Pfam" id="PF00107">
    <property type="entry name" value="ADH_zinc_N"/>
    <property type="match status" value="1"/>
</dbReference>
<accession>A0A2V5I9V7</accession>
<keyword evidence="5" id="KW-1185">Reference proteome</keyword>
<dbReference type="GO" id="GO:0016651">
    <property type="term" value="F:oxidoreductase activity, acting on NAD(P)H"/>
    <property type="evidence" value="ECO:0007669"/>
    <property type="project" value="InterPro"/>
</dbReference>
<evidence type="ECO:0000256" key="2">
    <source>
        <dbReference type="ARBA" id="ARBA00023002"/>
    </source>
</evidence>
<dbReference type="EMBL" id="KZ825170">
    <property type="protein sequence ID" value="PYI16406.1"/>
    <property type="molecule type" value="Genomic_DNA"/>
</dbReference>
<feature type="domain" description="Enoyl reductase (ER)" evidence="3">
    <location>
        <begin position="9"/>
        <end position="356"/>
    </location>
</feature>
<dbReference type="PANTHER" id="PTHR45348">
    <property type="entry name" value="HYPOTHETICAL OXIDOREDUCTASE (EUROFUNG)"/>
    <property type="match status" value="1"/>
</dbReference>
<dbReference type="InterPro" id="IPR013154">
    <property type="entry name" value="ADH-like_N"/>
</dbReference>
<dbReference type="Gene3D" id="3.40.50.720">
    <property type="entry name" value="NAD(P)-binding Rossmann-like Domain"/>
    <property type="match status" value="1"/>
</dbReference>
<dbReference type="AlphaFoldDB" id="A0A2V5I9V7"/>
<sequence>MTTTNSQTGLYVDDTLSFSVQKDLPIPKPDAGEILVETLYSGINPADIKHATQLGITPAVLGYDFCGKVLETAPQCHRFRPGDIVAGYTPTGLSRPAKYGTHQAYLVCPEEMAFRVPAALPLPDAAALTVVAMTAADALFNLFGIRPPQETKTGGAPDSKGILIWGASSSVGLCAVQLARASGVSPIFVTASAQRHALLTELGATHCFDYRSATVVGEIRESIEKSSASIAYGLDAVGSRGTESEKSSAALLARCLPAEANLVSLVVQDDPRFRMPLATPNRDVTIKVAAAPRPITIPARPADHECAWRVLEWAVRHYGVRFRLPRVEVFRGSAEAALEELRGLAEGGRGFGKVVLGHPLS</sequence>
<dbReference type="SUPFAM" id="SSF51735">
    <property type="entry name" value="NAD(P)-binding Rossmann-fold domains"/>
    <property type="match status" value="1"/>
</dbReference>
<dbReference type="InterPro" id="IPR036291">
    <property type="entry name" value="NAD(P)-bd_dom_sf"/>
</dbReference>
<evidence type="ECO:0000313" key="4">
    <source>
        <dbReference type="EMBL" id="PYI16406.1"/>
    </source>
</evidence>
<dbReference type="InterPro" id="IPR020843">
    <property type="entry name" value="ER"/>
</dbReference>
<dbReference type="InterPro" id="IPR047122">
    <property type="entry name" value="Trans-enoyl_RdTase-like"/>
</dbReference>
<dbReference type="InterPro" id="IPR013149">
    <property type="entry name" value="ADH-like_C"/>
</dbReference>
<dbReference type="STRING" id="1450538.A0A2V5I9V7"/>
<proteinExistence type="inferred from homology"/>
<dbReference type="OMA" id="NRDCTIR"/>
<dbReference type="Gene3D" id="3.90.180.10">
    <property type="entry name" value="Medium-chain alcohol dehydrogenases, catalytic domain"/>
    <property type="match status" value="1"/>
</dbReference>